<dbReference type="HOGENOM" id="CLU_013869_2_0_1"/>
<dbReference type="OrthoDB" id="5418899at2759"/>
<evidence type="ECO:0000313" key="8">
    <source>
        <dbReference type="Proteomes" id="UP000053617"/>
    </source>
</evidence>
<evidence type="ECO:0000256" key="5">
    <source>
        <dbReference type="SAM" id="MobiDB-lite"/>
    </source>
</evidence>
<accession>A0A0D2G681</accession>
<dbReference type="Pfam" id="PF00172">
    <property type="entry name" value="Zn_clus"/>
    <property type="match status" value="1"/>
</dbReference>
<dbReference type="STRING" id="1442369.A0A0D2G681"/>
<dbReference type="SUPFAM" id="SSF57701">
    <property type="entry name" value="Zn2/Cys6 DNA-binding domain"/>
    <property type="match status" value="1"/>
</dbReference>
<keyword evidence="2" id="KW-0238">DNA-binding</keyword>
<feature type="domain" description="Zn(2)-C6 fungal-type" evidence="6">
    <location>
        <begin position="15"/>
        <end position="44"/>
    </location>
</feature>
<dbReference type="GO" id="GO:0005634">
    <property type="term" value="C:nucleus"/>
    <property type="evidence" value="ECO:0007669"/>
    <property type="project" value="TreeGrafter"/>
</dbReference>
<dbReference type="PROSITE" id="PS50048">
    <property type="entry name" value="ZN2_CY6_FUNGAL_2"/>
    <property type="match status" value="1"/>
</dbReference>
<dbReference type="GO" id="GO:0000981">
    <property type="term" value="F:DNA-binding transcription factor activity, RNA polymerase II-specific"/>
    <property type="evidence" value="ECO:0007669"/>
    <property type="project" value="InterPro"/>
</dbReference>
<keyword evidence="3" id="KW-0804">Transcription</keyword>
<evidence type="ECO:0000256" key="1">
    <source>
        <dbReference type="ARBA" id="ARBA00023015"/>
    </source>
</evidence>
<dbReference type="SMART" id="SM00066">
    <property type="entry name" value="GAL4"/>
    <property type="match status" value="1"/>
</dbReference>
<feature type="compositionally biased region" description="Polar residues" evidence="5">
    <location>
        <begin position="90"/>
        <end position="107"/>
    </location>
</feature>
<dbReference type="RefSeq" id="XP_013277588.1">
    <property type="nucleotide sequence ID" value="XM_013422134.1"/>
</dbReference>
<feature type="compositionally biased region" description="Basic and acidic residues" evidence="5">
    <location>
        <begin position="181"/>
        <end position="190"/>
    </location>
</feature>
<name>A0A0D2G681_9EURO</name>
<dbReference type="PANTHER" id="PTHR37534:SF9">
    <property type="entry name" value="ZN(II)2CYS6 TRANSCRIPTION FACTOR (EUROFUNG)"/>
    <property type="match status" value="1"/>
</dbReference>
<feature type="region of interest" description="Disordered" evidence="5">
    <location>
        <begin position="85"/>
        <end position="129"/>
    </location>
</feature>
<keyword evidence="8" id="KW-1185">Reference proteome</keyword>
<dbReference type="Gene3D" id="4.10.240.10">
    <property type="entry name" value="Zn(2)-C6 fungal-type DNA-binding domain"/>
    <property type="match status" value="1"/>
</dbReference>
<dbReference type="PANTHER" id="PTHR37534">
    <property type="entry name" value="TRANSCRIPTIONAL ACTIVATOR PROTEIN UGA3"/>
    <property type="match status" value="1"/>
</dbReference>
<dbReference type="GO" id="GO:0045944">
    <property type="term" value="P:positive regulation of transcription by RNA polymerase II"/>
    <property type="evidence" value="ECO:0007669"/>
    <property type="project" value="TreeGrafter"/>
</dbReference>
<feature type="region of interest" description="Disordered" evidence="5">
    <location>
        <begin position="598"/>
        <end position="625"/>
    </location>
</feature>
<dbReference type="EMBL" id="KN847475">
    <property type="protein sequence ID" value="KIX10452.1"/>
    <property type="molecule type" value="Genomic_DNA"/>
</dbReference>
<dbReference type="GO" id="GO:0000976">
    <property type="term" value="F:transcription cis-regulatory region binding"/>
    <property type="evidence" value="ECO:0007669"/>
    <property type="project" value="TreeGrafter"/>
</dbReference>
<evidence type="ECO:0000256" key="4">
    <source>
        <dbReference type="ARBA" id="ARBA00023242"/>
    </source>
</evidence>
<dbReference type="Proteomes" id="UP000053617">
    <property type="component" value="Unassembled WGS sequence"/>
</dbReference>
<proteinExistence type="predicted"/>
<feature type="compositionally biased region" description="Polar residues" evidence="5">
    <location>
        <begin position="413"/>
        <end position="423"/>
    </location>
</feature>
<dbReference type="CDD" id="cd00067">
    <property type="entry name" value="GAL4"/>
    <property type="match status" value="1"/>
</dbReference>
<dbReference type="GO" id="GO:0008270">
    <property type="term" value="F:zinc ion binding"/>
    <property type="evidence" value="ECO:0007669"/>
    <property type="project" value="InterPro"/>
</dbReference>
<evidence type="ECO:0000313" key="7">
    <source>
        <dbReference type="EMBL" id="KIX10452.1"/>
    </source>
</evidence>
<evidence type="ECO:0000259" key="6">
    <source>
        <dbReference type="PROSITE" id="PS50048"/>
    </source>
</evidence>
<organism evidence="7 8">
    <name type="scientific">Rhinocladiella mackenziei CBS 650.93</name>
    <dbReference type="NCBI Taxonomy" id="1442369"/>
    <lineage>
        <taxon>Eukaryota</taxon>
        <taxon>Fungi</taxon>
        <taxon>Dikarya</taxon>
        <taxon>Ascomycota</taxon>
        <taxon>Pezizomycotina</taxon>
        <taxon>Eurotiomycetes</taxon>
        <taxon>Chaetothyriomycetidae</taxon>
        <taxon>Chaetothyriales</taxon>
        <taxon>Herpotrichiellaceae</taxon>
        <taxon>Rhinocladiella</taxon>
    </lineage>
</organism>
<evidence type="ECO:0000256" key="2">
    <source>
        <dbReference type="ARBA" id="ARBA00023125"/>
    </source>
</evidence>
<keyword evidence="1" id="KW-0805">Transcription regulation</keyword>
<evidence type="ECO:0000256" key="3">
    <source>
        <dbReference type="ARBA" id="ARBA00023163"/>
    </source>
</evidence>
<reference evidence="7 8" key="1">
    <citation type="submission" date="2015-01" db="EMBL/GenBank/DDBJ databases">
        <title>The Genome Sequence of Rhinocladiella mackenzie CBS 650.93.</title>
        <authorList>
            <consortium name="The Broad Institute Genomics Platform"/>
            <person name="Cuomo C."/>
            <person name="de Hoog S."/>
            <person name="Gorbushina A."/>
            <person name="Stielow B."/>
            <person name="Teixiera M."/>
            <person name="Abouelleil A."/>
            <person name="Chapman S.B."/>
            <person name="Priest M."/>
            <person name="Young S.K."/>
            <person name="Wortman J."/>
            <person name="Nusbaum C."/>
            <person name="Birren B."/>
        </authorList>
    </citation>
    <scope>NUCLEOTIDE SEQUENCE [LARGE SCALE GENOMIC DNA]</scope>
    <source>
        <strain evidence="7 8">CBS 650.93</strain>
    </source>
</reference>
<protein>
    <recommendedName>
        <fullName evidence="6">Zn(2)-C6 fungal-type domain-containing protein</fullName>
    </recommendedName>
</protein>
<dbReference type="GeneID" id="25289606"/>
<dbReference type="PROSITE" id="PS00463">
    <property type="entry name" value="ZN2_CY6_FUNGAL_1"/>
    <property type="match status" value="1"/>
</dbReference>
<dbReference type="AlphaFoldDB" id="A0A0D2G681"/>
<feature type="region of interest" description="Disordered" evidence="5">
    <location>
        <begin position="413"/>
        <end position="440"/>
    </location>
</feature>
<dbReference type="InterPro" id="IPR001138">
    <property type="entry name" value="Zn2Cys6_DnaBD"/>
</dbReference>
<keyword evidence="4" id="KW-0539">Nucleus</keyword>
<feature type="region of interest" description="Disordered" evidence="5">
    <location>
        <begin position="169"/>
        <end position="198"/>
    </location>
</feature>
<gene>
    <name evidence="7" type="ORF">Z518_01535</name>
</gene>
<sequence length="812" mass="90590">MEIDTAQASPTADRACNSCRQRRVKCDKRLPGCQRCEKLGRPCTGYDLERKFLDEGIKVRRKYDGNYQSLPDLSRETVLVTSAKPPSVSGLDNQHSNVPSYDGSVTRSNPTIPQIISPPSPPSTTRSSLSNVQYPAFGVLPPPTSNFNAFADTSPQPPVSLPVSNIPTNLQPPRPPPNHDNFQHSQDHPTAKLLHGKPQYAPSEMDTSVSEDYFDLDIETYYAKGNNACGFIPGLPVILTDTSEPETDDDFLTSDYASLSGRSSVYDSSEGNRPRPEYSQKYLHERTIELTCLTRHFVQSISPSMDLFDLDTYFSRIVPLKAVQNGMLRSAMAAVAANQIGQLMANHSPVEDLQHLLPFIGDDAVLQHTDWFYKAANYYDRGISYLRIFLQRWLNDPSNDGLTGHASRYNATTNLSESSNTSAAVGITSPHKRRRIGRNQSTDGADMEALVAAISVFSLYESLDNFTDDWSQHLDGFKALLEAKILPQAISLPRPRAEPFISMKAGRAAFWNFARADYLAAYVNHSKTRLDPDNLTMWKAAGLPLTDDGTLAYCDPSPPSNAIVAYQSSDREDLVSCTLIWIVLRVMNFVAPHDDTLTANTTGTPQGLESPASTVIRTGSDGPTSSLIQSRIARWKKLRRQLEDWFDNLPFTFQPYAMMGAGSQYPSDQPPEGRPRFTRLFFSVPMCAAALQLYHFAQILLLLNQPVDESDSRNLANRIRMFRTVSEESEHHSRQICGIALGKPPPAVSRQMVHSLYLAGLCFEEKDDRLVVLELLHNIEKETGCSTAHRVRDLRQQWGWNEDDNVVRGNYA</sequence>
<dbReference type="VEuPathDB" id="FungiDB:Z518_01535"/>
<dbReference type="InterPro" id="IPR036864">
    <property type="entry name" value="Zn2-C6_fun-type_DNA-bd_sf"/>
</dbReference>